<feature type="region of interest" description="Disordered" evidence="4">
    <location>
        <begin position="1"/>
        <end position="20"/>
    </location>
</feature>
<dbReference type="Gene3D" id="3.30.200.20">
    <property type="entry name" value="Phosphorylase Kinase, domain 1"/>
    <property type="match status" value="1"/>
</dbReference>
<dbReference type="PROSITE" id="PS00107">
    <property type="entry name" value="PROTEIN_KINASE_ATP"/>
    <property type="match status" value="1"/>
</dbReference>
<feature type="compositionally biased region" description="Low complexity" evidence="4">
    <location>
        <begin position="173"/>
        <end position="183"/>
    </location>
</feature>
<evidence type="ECO:0000256" key="2">
    <source>
        <dbReference type="ARBA" id="ARBA00022840"/>
    </source>
</evidence>
<dbReference type="PANTHER" id="PTHR24346:SF77">
    <property type="entry name" value="SERINE THREONINE PROTEIN KINASE"/>
    <property type="match status" value="1"/>
</dbReference>
<organism evidence="6 7">
    <name type="scientific">Rhypophila decipiens</name>
    <dbReference type="NCBI Taxonomy" id="261697"/>
    <lineage>
        <taxon>Eukaryota</taxon>
        <taxon>Fungi</taxon>
        <taxon>Dikarya</taxon>
        <taxon>Ascomycota</taxon>
        <taxon>Pezizomycotina</taxon>
        <taxon>Sordariomycetes</taxon>
        <taxon>Sordariomycetidae</taxon>
        <taxon>Sordariales</taxon>
        <taxon>Naviculisporaceae</taxon>
        <taxon>Rhypophila</taxon>
    </lineage>
</organism>
<keyword evidence="2 3" id="KW-0067">ATP-binding</keyword>
<dbReference type="InterPro" id="IPR011009">
    <property type="entry name" value="Kinase-like_dom_sf"/>
</dbReference>
<dbReference type="GO" id="GO:0004674">
    <property type="term" value="F:protein serine/threonine kinase activity"/>
    <property type="evidence" value="ECO:0007669"/>
    <property type="project" value="TreeGrafter"/>
</dbReference>
<comment type="caution">
    <text evidence="6">The sequence shown here is derived from an EMBL/GenBank/DDBJ whole genome shotgun (WGS) entry which is preliminary data.</text>
</comment>
<dbReference type="SMART" id="SM00220">
    <property type="entry name" value="S_TKc"/>
    <property type="match status" value="1"/>
</dbReference>
<protein>
    <submittedName>
        <fullName evidence="6">Calcium/calmodulin-dependent protein kinase</fullName>
    </submittedName>
</protein>
<evidence type="ECO:0000313" key="7">
    <source>
        <dbReference type="Proteomes" id="UP001301769"/>
    </source>
</evidence>
<dbReference type="InterPro" id="IPR008271">
    <property type="entry name" value="Ser/Thr_kinase_AS"/>
</dbReference>
<dbReference type="SUPFAM" id="SSF56112">
    <property type="entry name" value="Protein kinase-like (PK-like)"/>
    <property type="match status" value="1"/>
</dbReference>
<feature type="compositionally biased region" description="Polar residues" evidence="4">
    <location>
        <begin position="509"/>
        <end position="522"/>
    </location>
</feature>
<gene>
    <name evidence="6" type="ORF">QBC37DRAFT_148969</name>
</gene>
<dbReference type="FunFam" id="1.10.510.10:FF:000995">
    <property type="entry name" value="BcCMK3, calcium/calmodulin-dependent protein kinase"/>
    <property type="match status" value="1"/>
</dbReference>
<feature type="region of interest" description="Disordered" evidence="4">
    <location>
        <begin position="501"/>
        <end position="542"/>
    </location>
</feature>
<keyword evidence="7" id="KW-1185">Reference proteome</keyword>
<feature type="compositionally biased region" description="Polar residues" evidence="4">
    <location>
        <begin position="1"/>
        <end position="14"/>
    </location>
</feature>
<dbReference type="CDD" id="cd14008">
    <property type="entry name" value="STKc_LKB1_CaMKK"/>
    <property type="match status" value="1"/>
</dbReference>
<feature type="compositionally biased region" description="Basic and acidic residues" evidence="4">
    <location>
        <begin position="664"/>
        <end position="679"/>
    </location>
</feature>
<evidence type="ECO:0000259" key="5">
    <source>
        <dbReference type="PROSITE" id="PS50011"/>
    </source>
</evidence>
<dbReference type="PROSITE" id="PS50011">
    <property type="entry name" value="PROTEIN_KINASE_DOM"/>
    <property type="match status" value="1"/>
</dbReference>
<dbReference type="Gene3D" id="1.10.510.10">
    <property type="entry name" value="Transferase(Phosphotransferase) domain 1"/>
    <property type="match status" value="1"/>
</dbReference>
<dbReference type="FunFam" id="3.30.200.20:FF:000447">
    <property type="entry name" value="Calcium/calmodulin dependent protein kinase"/>
    <property type="match status" value="1"/>
</dbReference>
<reference evidence="6" key="1">
    <citation type="journal article" date="2023" name="Mol. Phylogenet. Evol.">
        <title>Genome-scale phylogeny and comparative genomics of the fungal order Sordariales.</title>
        <authorList>
            <person name="Hensen N."/>
            <person name="Bonometti L."/>
            <person name="Westerberg I."/>
            <person name="Brannstrom I.O."/>
            <person name="Guillou S."/>
            <person name="Cros-Aarteil S."/>
            <person name="Calhoun S."/>
            <person name="Haridas S."/>
            <person name="Kuo A."/>
            <person name="Mondo S."/>
            <person name="Pangilinan J."/>
            <person name="Riley R."/>
            <person name="LaButti K."/>
            <person name="Andreopoulos B."/>
            <person name="Lipzen A."/>
            <person name="Chen C."/>
            <person name="Yan M."/>
            <person name="Daum C."/>
            <person name="Ng V."/>
            <person name="Clum A."/>
            <person name="Steindorff A."/>
            <person name="Ohm R.A."/>
            <person name="Martin F."/>
            <person name="Silar P."/>
            <person name="Natvig D.O."/>
            <person name="Lalanne C."/>
            <person name="Gautier V."/>
            <person name="Ament-Velasquez S.L."/>
            <person name="Kruys A."/>
            <person name="Hutchinson M.I."/>
            <person name="Powell A.J."/>
            <person name="Barry K."/>
            <person name="Miller A.N."/>
            <person name="Grigoriev I.V."/>
            <person name="Debuchy R."/>
            <person name="Gladieux P."/>
            <person name="Hiltunen Thoren M."/>
            <person name="Johannesson H."/>
        </authorList>
    </citation>
    <scope>NUCLEOTIDE SEQUENCE</scope>
    <source>
        <strain evidence="6">PSN293</strain>
    </source>
</reference>
<proteinExistence type="predicted"/>
<dbReference type="GO" id="GO:0005737">
    <property type="term" value="C:cytoplasm"/>
    <property type="evidence" value="ECO:0007669"/>
    <property type="project" value="TreeGrafter"/>
</dbReference>
<dbReference type="EMBL" id="MU858092">
    <property type="protein sequence ID" value="KAK4214554.1"/>
    <property type="molecule type" value="Genomic_DNA"/>
</dbReference>
<dbReference type="InterPro" id="IPR000719">
    <property type="entry name" value="Prot_kinase_dom"/>
</dbReference>
<keyword evidence="6" id="KW-0418">Kinase</keyword>
<feature type="region of interest" description="Disordered" evidence="4">
    <location>
        <begin position="173"/>
        <end position="194"/>
    </location>
</feature>
<feature type="domain" description="Protein kinase" evidence="5">
    <location>
        <begin position="119"/>
        <end position="420"/>
    </location>
</feature>
<evidence type="ECO:0000256" key="4">
    <source>
        <dbReference type="SAM" id="MobiDB-lite"/>
    </source>
</evidence>
<dbReference type="PANTHER" id="PTHR24346">
    <property type="entry name" value="MAP/MICROTUBULE AFFINITY-REGULATING KINASE"/>
    <property type="match status" value="1"/>
</dbReference>
<dbReference type="InterPro" id="IPR017441">
    <property type="entry name" value="Protein_kinase_ATP_BS"/>
</dbReference>
<evidence type="ECO:0000256" key="3">
    <source>
        <dbReference type="PROSITE-ProRule" id="PRU10141"/>
    </source>
</evidence>
<dbReference type="PROSITE" id="PS00108">
    <property type="entry name" value="PROTEIN_KINASE_ST"/>
    <property type="match status" value="1"/>
</dbReference>
<reference evidence="6" key="2">
    <citation type="submission" date="2023-05" db="EMBL/GenBank/DDBJ databases">
        <authorList>
            <consortium name="Lawrence Berkeley National Laboratory"/>
            <person name="Steindorff A."/>
            <person name="Hensen N."/>
            <person name="Bonometti L."/>
            <person name="Westerberg I."/>
            <person name="Brannstrom I.O."/>
            <person name="Guillou S."/>
            <person name="Cros-Aarteil S."/>
            <person name="Calhoun S."/>
            <person name="Haridas S."/>
            <person name="Kuo A."/>
            <person name="Mondo S."/>
            <person name="Pangilinan J."/>
            <person name="Riley R."/>
            <person name="Labutti K."/>
            <person name="Andreopoulos B."/>
            <person name="Lipzen A."/>
            <person name="Chen C."/>
            <person name="Yanf M."/>
            <person name="Daum C."/>
            <person name="Ng V."/>
            <person name="Clum A."/>
            <person name="Ohm R."/>
            <person name="Martin F."/>
            <person name="Silar P."/>
            <person name="Natvig D."/>
            <person name="Lalanne C."/>
            <person name="Gautier V."/>
            <person name="Ament-Velasquez S.L."/>
            <person name="Kruys A."/>
            <person name="Hutchinson M.I."/>
            <person name="Powell A.J."/>
            <person name="Barry K."/>
            <person name="Miller A.N."/>
            <person name="Grigoriev I.V."/>
            <person name="Debuchy R."/>
            <person name="Gladieux P."/>
            <person name="Thoren M.H."/>
            <person name="Johannesson H."/>
        </authorList>
    </citation>
    <scope>NUCLEOTIDE SEQUENCE</scope>
    <source>
        <strain evidence="6">PSN293</strain>
    </source>
</reference>
<dbReference type="AlphaFoldDB" id="A0AAN7B8Q8"/>
<feature type="region of interest" description="Disordered" evidence="4">
    <location>
        <begin position="650"/>
        <end position="685"/>
    </location>
</feature>
<dbReference type="Pfam" id="PF00069">
    <property type="entry name" value="Pkinase"/>
    <property type="match status" value="1"/>
</dbReference>
<accession>A0AAN7B8Q8</accession>
<dbReference type="Proteomes" id="UP001301769">
    <property type="component" value="Unassembled WGS sequence"/>
</dbReference>
<evidence type="ECO:0000313" key="6">
    <source>
        <dbReference type="EMBL" id="KAK4214554.1"/>
    </source>
</evidence>
<keyword evidence="1 3" id="KW-0547">Nucleotide-binding</keyword>
<feature type="region of interest" description="Disordered" evidence="4">
    <location>
        <begin position="701"/>
        <end position="727"/>
    </location>
</feature>
<name>A0AAN7B8Q8_9PEZI</name>
<dbReference type="GO" id="GO:0035556">
    <property type="term" value="P:intracellular signal transduction"/>
    <property type="evidence" value="ECO:0007669"/>
    <property type="project" value="TreeGrafter"/>
</dbReference>
<feature type="binding site" evidence="3">
    <location>
        <position position="147"/>
    </location>
    <ligand>
        <name>ATP</name>
        <dbReference type="ChEBI" id="CHEBI:30616"/>
    </ligand>
</feature>
<evidence type="ECO:0000256" key="1">
    <source>
        <dbReference type="ARBA" id="ARBA00022741"/>
    </source>
</evidence>
<sequence>MSENKASSHPQPKTFTLPLRPRVNNLDAVMGAAPRTATVSATNLTSPGISIEFHGDPEAKPDLPSVRSAPADIQKFQSPIRHHKRTPSAHFEVKETLNARSEYTEDDEEGIANHRINQYVIREEIGRGSYGAVHLATDQFGNEFAVKEFSKSRLRKRAQSNILRQGPRRIGPRFPGRAGFGAPDAPSKQLSDHQNREAQDSLFLIREEIAIMKKLNHPNLVRLIEVLDDPEEDSLYMVLEMCKKGVIMKVGLKETATPYSKEDCRCWFRDLILGIEYLHSQGVVHRDIKPDNLLLTEDNVLKIVDFGVSEMFEKPENMRTAKPAGSPAFLPPELCVAKHGDVDGKAADIWSMGVSLYCLYYGRLPFERDGVLDMYEAIKTDKPPIPEDEDPQFVDLMNRLLEKDPEKRITMDKLREHPWVTKGGEDPLLSAEENCFDHIEPPNALEVNHAFTRRMSHLICVVSTPLTMSLFTFTSNRAQMRAIRKFKALLVPKAVFDSSHGVVQPPKSIDSTSPTLRPSTPVESKPKPDLTDAPSQPPTEDEVTRIIRERQEFLKANGGILAGGKPGIGQARDITETAVPHLGIGTGGVDDFAGDQEPSADSVSDSPSAAEFNIYDRAFDAEVERIKRSTSRKKGKEGVEVYHTRLNSYGGRHYKTTDEDEEDGKVVDGDKTPRSEKDLGPQVAQKGHRFAELAAQMLMEGRKKENVPTEGAVSAGGVGDKDGQSLL</sequence>
<keyword evidence="6" id="KW-0808">Transferase</keyword>
<dbReference type="GO" id="GO:0005524">
    <property type="term" value="F:ATP binding"/>
    <property type="evidence" value="ECO:0007669"/>
    <property type="project" value="UniProtKB-UniRule"/>
</dbReference>